<gene>
    <name evidence="1" type="ORF">EX30DRAFT_273854</name>
</gene>
<evidence type="ECO:0000313" key="2">
    <source>
        <dbReference type="Proteomes" id="UP000298138"/>
    </source>
</evidence>
<dbReference type="InParanoid" id="A0A4V3SHG7"/>
<evidence type="ECO:0000313" key="1">
    <source>
        <dbReference type="EMBL" id="TGZ76184.1"/>
    </source>
</evidence>
<sequence length="150" mass="17382">MHYQRTKILAMKRPSESDVDEGTDFSEVITRLRRAYQTALAAQNRHPDADVHAPNFEERLRALILATNHDFYHTVQELASFKRWLSHNETPRGLMILAAVARRTRRQSCSRPRQLHTRGTYITRKIDGLLFLARPYPSRNESTCPVPSVL</sequence>
<organism evidence="1 2">
    <name type="scientific">Ascodesmis nigricans</name>
    <dbReference type="NCBI Taxonomy" id="341454"/>
    <lineage>
        <taxon>Eukaryota</taxon>
        <taxon>Fungi</taxon>
        <taxon>Dikarya</taxon>
        <taxon>Ascomycota</taxon>
        <taxon>Pezizomycotina</taxon>
        <taxon>Pezizomycetes</taxon>
        <taxon>Pezizales</taxon>
        <taxon>Ascodesmidaceae</taxon>
        <taxon>Ascodesmis</taxon>
    </lineage>
</organism>
<proteinExistence type="predicted"/>
<dbReference type="AlphaFoldDB" id="A0A4V3SHG7"/>
<accession>A0A4V3SHG7</accession>
<protein>
    <submittedName>
        <fullName evidence="1">Uncharacterized protein</fullName>
    </submittedName>
</protein>
<reference evidence="1 2" key="1">
    <citation type="submission" date="2019-04" db="EMBL/GenBank/DDBJ databases">
        <title>Comparative genomics and transcriptomics to analyze fruiting body development in filamentous ascomycetes.</title>
        <authorList>
            <consortium name="DOE Joint Genome Institute"/>
            <person name="Lutkenhaus R."/>
            <person name="Traeger S."/>
            <person name="Breuer J."/>
            <person name="Kuo A."/>
            <person name="Lipzen A."/>
            <person name="Pangilinan J."/>
            <person name="Dilworth D."/>
            <person name="Sandor L."/>
            <person name="Poggeler S."/>
            <person name="Barry K."/>
            <person name="Grigoriev I.V."/>
            <person name="Nowrousian M."/>
        </authorList>
    </citation>
    <scope>NUCLEOTIDE SEQUENCE [LARGE SCALE GENOMIC DNA]</scope>
    <source>
        <strain evidence="1 2">CBS 389.68</strain>
    </source>
</reference>
<dbReference type="Proteomes" id="UP000298138">
    <property type="component" value="Unassembled WGS sequence"/>
</dbReference>
<name>A0A4V3SHG7_9PEZI</name>
<dbReference type="EMBL" id="ML220204">
    <property type="protein sequence ID" value="TGZ76184.1"/>
    <property type="molecule type" value="Genomic_DNA"/>
</dbReference>
<keyword evidence="2" id="KW-1185">Reference proteome</keyword>